<proteinExistence type="predicted"/>
<dbReference type="AlphaFoldDB" id="A0AAE1G1W5"/>
<protein>
    <submittedName>
        <fullName evidence="1">Uncharacterized protein</fullName>
    </submittedName>
</protein>
<evidence type="ECO:0000313" key="2">
    <source>
        <dbReference type="Proteomes" id="UP001286313"/>
    </source>
</evidence>
<organism evidence="1 2">
    <name type="scientific">Petrolisthes cinctipes</name>
    <name type="common">Flat porcelain crab</name>
    <dbReference type="NCBI Taxonomy" id="88211"/>
    <lineage>
        <taxon>Eukaryota</taxon>
        <taxon>Metazoa</taxon>
        <taxon>Ecdysozoa</taxon>
        <taxon>Arthropoda</taxon>
        <taxon>Crustacea</taxon>
        <taxon>Multicrustacea</taxon>
        <taxon>Malacostraca</taxon>
        <taxon>Eumalacostraca</taxon>
        <taxon>Eucarida</taxon>
        <taxon>Decapoda</taxon>
        <taxon>Pleocyemata</taxon>
        <taxon>Anomura</taxon>
        <taxon>Galatheoidea</taxon>
        <taxon>Porcellanidae</taxon>
        <taxon>Petrolisthes</taxon>
    </lineage>
</organism>
<reference evidence="1" key="1">
    <citation type="submission" date="2023-10" db="EMBL/GenBank/DDBJ databases">
        <title>Genome assemblies of two species of porcelain crab, Petrolisthes cinctipes and Petrolisthes manimaculis (Anomura: Porcellanidae).</title>
        <authorList>
            <person name="Angst P."/>
        </authorList>
    </citation>
    <scope>NUCLEOTIDE SEQUENCE</scope>
    <source>
        <strain evidence="1">PB745_01</strain>
        <tissue evidence="1">Gill</tissue>
    </source>
</reference>
<name>A0AAE1G1W5_PETCI</name>
<dbReference type="PANTHER" id="PTHR46704">
    <property type="entry name" value="CXC DOMAIN-CONTAINING PROTEIN-RELATED"/>
    <property type="match status" value="1"/>
</dbReference>
<dbReference type="Proteomes" id="UP001286313">
    <property type="component" value="Unassembled WGS sequence"/>
</dbReference>
<comment type="caution">
    <text evidence="1">The sequence shown here is derived from an EMBL/GenBank/DDBJ whole genome shotgun (WGS) entry which is preliminary data.</text>
</comment>
<sequence length="274" mass="30428">MLPYAIKTLTGSVELIRMINRLGHGVSYTQVEELETALCIQKLESHTDESVPMPEQIQPLIPTTLAWDNIDRLEETLSGGGTSHRVNGIAVQPTVYGPHPPRKTLHKPVVKKRTLDADPIILPPYNAGERVGPPSRLHIALDNRKVVEQAQKKNLIWILARLHAASSQENPVAGWTGFNITTRDNEDVSQNTVAYLPTINAPATEMSTIHEVLIRSQIMNTLELKSIVVVCDQATYAKAVEILWKHKDKFSHIVPILGAFHTICTLMAIIGKRV</sequence>
<keyword evidence="2" id="KW-1185">Reference proteome</keyword>
<dbReference type="PANTHER" id="PTHR46704:SF9">
    <property type="entry name" value="BHLH DOMAIN-CONTAINING PROTEIN"/>
    <property type="match status" value="1"/>
</dbReference>
<gene>
    <name evidence="1" type="ORF">Pcinc_010960</name>
</gene>
<evidence type="ECO:0000313" key="1">
    <source>
        <dbReference type="EMBL" id="KAK3884774.1"/>
    </source>
</evidence>
<dbReference type="EMBL" id="JAWQEG010000853">
    <property type="protein sequence ID" value="KAK3884774.1"/>
    <property type="molecule type" value="Genomic_DNA"/>
</dbReference>
<accession>A0AAE1G1W5</accession>